<evidence type="ECO:0000256" key="1">
    <source>
        <dbReference type="SAM" id="Phobius"/>
    </source>
</evidence>
<dbReference type="EMBL" id="CP159837">
    <property type="protein sequence ID" value="XCM36943.1"/>
    <property type="molecule type" value="Genomic_DNA"/>
</dbReference>
<proteinExistence type="predicted"/>
<organism evidence="2">
    <name type="scientific">Planktothricoides raciborskii GIHE-MW2</name>
    <dbReference type="NCBI Taxonomy" id="2792601"/>
    <lineage>
        <taxon>Bacteria</taxon>
        <taxon>Bacillati</taxon>
        <taxon>Cyanobacteriota</taxon>
        <taxon>Cyanophyceae</taxon>
        <taxon>Oscillatoriophycideae</taxon>
        <taxon>Oscillatoriales</taxon>
        <taxon>Oscillatoriaceae</taxon>
        <taxon>Planktothricoides</taxon>
    </lineage>
</organism>
<keyword evidence="1" id="KW-0812">Transmembrane</keyword>
<accession>A0AAU8JF72</accession>
<protein>
    <submittedName>
        <fullName evidence="2">Potassium-transporting ATPase subunit F</fullName>
    </submittedName>
</protein>
<sequence length="123" mass="13870">MKNINDFYLSSPLKLTAFFRCRGKALREKFSAFNQSHICRNALPLENSWKNAIAFMQKQGKKHLLPLSLFLWLSSNLLLSPMIYAATGQVIARTTAGAIGLLLLVTIAMAIYLLIVILQPERF</sequence>
<dbReference type="RefSeq" id="WP_206756742.1">
    <property type="nucleotide sequence ID" value="NZ_CP159837.1"/>
</dbReference>
<reference evidence="2" key="1">
    <citation type="submission" date="2024-07" db="EMBL/GenBank/DDBJ databases">
        <authorList>
            <person name="Kim Y.J."/>
            <person name="Jeong J.Y."/>
        </authorList>
    </citation>
    <scope>NUCLEOTIDE SEQUENCE</scope>
    <source>
        <strain evidence="2">GIHE-MW2</strain>
    </source>
</reference>
<dbReference type="InterPro" id="IPR011726">
    <property type="entry name" value="KdpF"/>
</dbReference>
<feature type="transmembrane region" description="Helical" evidence="1">
    <location>
        <begin position="64"/>
        <end position="84"/>
    </location>
</feature>
<dbReference type="Pfam" id="PF09604">
    <property type="entry name" value="Potass_KdpF"/>
    <property type="match status" value="1"/>
</dbReference>
<gene>
    <name evidence="2" type="ORF">ABWT76_005741</name>
</gene>
<dbReference type="GO" id="GO:0008556">
    <property type="term" value="F:P-type potassium transmembrane transporter activity"/>
    <property type="evidence" value="ECO:0007669"/>
    <property type="project" value="InterPro"/>
</dbReference>
<feature type="transmembrane region" description="Helical" evidence="1">
    <location>
        <begin position="96"/>
        <end position="118"/>
    </location>
</feature>
<dbReference type="AlphaFoldDB" id="A0AAU8JF72"/>
<dbReference type="GO" id="GO:0005886">
    <property type="term" value="C:plasma membrane"/>
    <property type="evidence" value="ECO:0007669"/>
    <property type="project" value="InterPro"/>
</dbReference>
<name>A0AAU8JF72_9CYAN</name>
<evidence type="ECO:0000313" key="2">
    <source>
        <dbReference type="EMBL" id="XCM36943.1"/>
    </source>
</evidence>
<keyword evidence="1" id="KW-1133">Transmembrane helix</keyword>
<keyword evidence="1" id="KW-0472">Membrane</keyword>